<feature type="compositionally biased region" description="Basic and acidic residues" evidence="1">
    <location>
        <begin position="185"/>
        <end position="200"/>
    </location>
</feature>
<feature type="compositionally biased region" description="Polar residues" evidence="1">
    <location>
        <begin position="160"/>
        <end position="180"/>
    </location>
</feature>
<feature type="compositionally biased region" description="Basic and acidic residues" evidence="1">
    <location>
        <begin position="323"/>
        <end position="336"/>
    </location>
</feature>
<feature type="region of interest" description="Disordered" evidence="1">
    <location>
        <begin position="152"/>
        <end position="208"/>
    </location>
</feature>
<reference evidence="2" key="1">
    <citation type="submission" date="2022-03" db="EMBL/GenBank/DDBJ databases">
        <authorList>
            <person name="Alioto T."/>
            <person name="Alioto T."/>
            <person name="Gomez Garrido J."/>
        </authorList>
    </citation>
    <scope>NUCLEOTIDE SEQUENCE</scope>
</reference>
<proteinExistence type="predicted"/>
<evidence type="ECO:0000256" key="1">
    <source>
        <dbReference type="SAM" id="MobiDB-lite"/>
    </source>
</evidence>
<feature type="compositionally biased region" description="Basic and acidic residues" evidence="1">
    <location>
        <begin position="50"/>
        <end position="77"/>
    </location>
</feature>
<feature type="region of interest" description="Disordered" evidence="1">
    <location>
        <begin position="50"/>
        <end position="108"/>
    </location>
</feature>
<feature type="region of interest" description="Disordered" evidence="1">
    <location>
        <begin position="308"/>
        <end position="337"/>
    </location>
</feature>
<dbReference type="Proteomes" id="UP001295444">
    <property type="component" value="Chromosome 08"/>
</dbReference>
<dbReference type="EMBL" id="OW240919">
    <property type="protein sequence ID" value="CAH2313298.1"/>
    <property type="molecule type" value="Genomic_DNA"/>
</dbReference>
<organism evidence="2 3">
    <name type="scientific">Pelobates cultripes</name>
    <name type="common">Western spadefoot toad</name>
    <dbReference type="NCBI Taxonomy" id="61616"/>
    <lineage>
        <taxon>Eukaryota</taxon>
        <taxon>Metazoa</taxon>
        <taxon>Chordata</taxon>
        <taxon>Craniata</taxon>
        <taxon>Vertebrata</taxon>
        <taxon>Euteleostomi</taxon>
        <taxon>Amphibia</taxon>
        <taxon>Batrachia</taxon>
        <taxon>Anura</taxon>
        <taxon>Pelobatoidea</taxon>
        <taxon>Pelobatidae</taxon>
        <taxon>Pelobates</taxon>
    </lineage>
</organism>
<name>A0AAD1SXX5_PELCU</name>
<feature type="region of interest" description="Disordered" evidence="1">
    <location>
        <begin position="1"/>
        <end position="27"/>
    </location>
</feature>
<feature type="compositionally biased region" description="Polar residues" evidence="1">
    <location>
        <begin position="272"/>
        <end position="292"/>
    </location>
</feature>
<accession>A0AAD1SXX5</accession>
<feature type="compositionally biased region" description="Polar residues" evidence="1">
    <location>
        <begin position="78"/>
        <end position="99"/>
    </location>
</feature>
<feature type="region of interest" description="Disordered" evidence="1">
    <location>
        <begin position="246"/>
        <end position="292"/>
    </location>
</feature>
<keyword evidence="3" id="KW-1185">Reference proteome</keyword>
<evidence type="ECO:0000313" key="2">
    <source>
        <dbReference type="EMBL" id="CAH2313298.1"/>
    </source>
</evidence>
<dbReference type="AlphaFoldDB" id="A0AAD1SXX5"/>
<evidence type="ECO:0000313" key="3">
    <source>
        <dbReference type="Proteomes" id="UP001295444"/>
    </source>
</evidence>
<feature type="compositionally biased region" description="Basic residues" evidence="1">
    <location>
        <begin position="1"/>
        <end position="13"/>
    </location>
</feature>
<gene>
    <name evidence="2" type="ORF">PECUL_23A017064</name>
</gene>
<protein>
    <submittedName>
        <fullName evidence="2">Uncharacterized protein</fullName>
    </submittedName>
</protein>
<sequence length="470" mass="53086">MQKPQKNKVKSPVKNKPASPDSVAKNRMSETVVSISTLSKVDIDILETEKEDSNSGHVMLADEPRTHLNVKEKDSKKQLNIMSLDQENQGKTNSASRATGDQRRLKTVPTDNIDTLKLLQPIQKNDAMLNAEDLEDTDKLLEPFIPVIEPDGLPLKSEDLQSNACSGFQPHSSVSEPSLSRQRRQRDQRAVNSDQFHEVPPRPLPSLPTALHHAVKKTQSSESATSVNQSKNIQILISEDNRPLSARERRRLKQSQEEIFNYEPTARRYSVGSEQQSSNGPRKSIVGNSSNHSIPNIALAEKNVARSHSLSEDDLSSSASSSEKSEGDLKDGKSDSNEMQDLVQLMTQTLHMEKDQMPLIPCREFRLHRKYRDTLRLHGKSAGVVEEICFGDIPQDNLSAPEKFRRMIEALRTDVVQGLGVKLLEEVYDIMEEEDDTKKEVQLQKHLGDKYTIYSQKVRQLKFFEENSKF</sequence>